<organism evidence="2 3">
    <name type="scientific">Lichenibacterium ramalinae</name>
    <dbReference type="NCBI Taxonomy" id="2316527"/>
    <lineage>
        <taxon>Bacteria</taxon>
        <taxon>Pseudomonadati</taxon>
        <taxon>Pseudomonadota</taxon>
        <taxon>Alphaproteobacteria</taxon>
        <taxon>Hyphomicrobiales</taxon>
        <taxon>Lichenihabitantaceae</taxon>
        <taxon>Lichenibacterium</taxon>
    </lineage>
</organism>
<dbReference type="RefSeq" id="WP_129220136.1">
    <property type="nucleotide sequence ID" value="NZ_QYBC01000013.1"/>
</dbReference>
<evidence type="ECO:0000313" key="2">
    <source>
        <dbReference type="EMBL" id="RYB03564.1"/>
    </source>
</evidence>
<dbReference type="Proteomes" id="UP000289411">
    <property type="component" value="Unassembled WGS sequence"/>
</dbReference>
<proteinExistence type="predicted"/>
<gene>
    <name evidence="2" type="ORF">D3272_15530</name>
</gene>
<name>A0A4Q2R9K3_9HYPH</name>
<evidence type="ECO:0000256" key="1">
    <source>
        <dbReference type="SAM" id="MobiDB-lite"/>
    </source>
</evidence>
<comment type="caution">
    <text evidence="2">The sequence shown here is derived from an EMBL/GenBank/DDBJ whole genome shotgun (WGS) entry which is preliminary data.</text>
</comment>
<keyword evidence="3" id="KW-1185">Reference proteome</keyword>
<accession>A0A4Q2R9K3</accession>
<dbReference type="EMBL" id="QYBC01000013">
    <property type="protein sequence ID" value="RYB03564.1"/>
    <property type="molecule type" value="Genomic_DNA"/>
</dbReference>
<reference evidence="2 3" key="2">
    <citation type="submission" date="2019-02" db="EMBL/GenBank/DDBJ databases">
        <title>'Lichenibacterium ramalinii' gen. nov. sp. nov., 'Lichenibacterium minor' gen. nov. sp. nov.</title>
        <authorList>
            <person name="Pankratov T."/>
        </authorList>
    </citation>
    <scope>NUCLEOTIDE SEQUENCE [LARGE SCALE GENOMIC DNA]</scope>
    <source>
        <strain evidence="2 3">RmlP001</strain>
    </source>
</reference>
<evidence type="ECO:0000313" key="3">
    <source>
        <dbReference type="Proteomes" id="UP000289411"/>
    </source>
</evidence>
<protein>
    <submittedName>
        <fullName evidence="2">Uncharacterized protein</fullName>
    </submittedName>
</protein>
<feature type="region of interest" description="Disordered" evidence="1">
    <location>
        <begin position="65"/>
        <end position="87"/>
    </location>
</feature>
<dbReference type="AlphaFoldDB" id="A0A4Q2R9K3"/>
<reference evidence="2 3" key="1">
    <citation type="submission" date="2018-09" db="EMBL/GenBank/DDBJ databases">
        <authorList>
            <person name="Grouzdev D.S."/>
            <person name="Krutkina M.S."/>
        </authorList>
    </citation>
    <scope>NUCLEOTIDE SEQUENCE [LARGE SCALE GENOMIC DNA]</scope>
    <source>
        <strain evidence="2 3">RmlP001</strain>
    </source>
</reference>
<sequence>MFRFLKALFSGVARGLGWALQHSLGLFGDLIQSPLVAWWRHICPPPVQEEESTADVLRQVAGMIAGQQQGAEHQAETERPAPRPARHVPQAVMQRRLERALAYTQAVMTGDRLPSLDNVGVDLARELGKLRTPADAEPMHREIMQALGMSAAGWERPRREVLAPGPNHDETPALRYA</sequence>